<reference evidence="1" key="1">
    <citation type="submission" date="2021-06" db="EMBL/GenBank/DDBJ databases">
        <authorList>
            <person name="Kallberg Y."/>
            <person name="Tangrot J."/>
            <person name="Rosling A."/>
        </authorList>
    </citation>
    <scope>NUCLEOTIDE SEQUENCE</scope>
    <source>
        <strain evidence="1">FL966</strain>
    </source>
</reference>
<evidence type="ECO:0000313" key="2">
    <source>
        <dbReference type="Proteomes" id="UP000789759"/>
    </source>
</evidence>
<feature type="non-terminal residue" evidence="1">
    <location>
        <position position="432"/>
    </location>
</feature>
<evidence type="ECO:0000313" key="1">
    <source>
        <dbReference type="EMBL" id="CAG8786139.1"/>
    </source>
</evidence>
<protein>
    <submittedName>
        <fullName evidence="1">9847_t:CDS:1</fullName>
    </submittedName>
</protein>
<name>A0A9N9JMX0_9GLOM</name>
<accession>A0A9N9JMX0</accession>
<comment type="caution">
    <text evidence="1">The sequence shown here is derived from an EMBL/GenBank/DDBJ whole genome shotgun (WGS) entry which is preliminary data.</text>
</comment>
<gene>
    <name evidence="1" type="ORF">CPELLU_LOCUS16692</name>
</gene>
<keyword evidence="2" id="KW-1185">Reference proteome</keyword>
<dbReference type="OrthoDB" id="2280511at2759"/>
<organism evidence="1 2">
    <name type="scientific">Cetraspora pellucida</name>
    <dbReference type="NCBI Taxonomy" id="1433469"/>
    <lineage>
        <taxon>Eukaryota</taxon>
        <taxon>Fungi</taxon>
        <taxon>Fungi incertae sedis</taxon>
        <taxon>Mucoromycota</taxon>
        <taxon>Glomeromycotina</taxon>
        <taxon>Glomeromycetes</taxon>
        <taxon>Diversisporales</taxon>
        <taxon>Gigasporaceae</taxon>
        <taxon>Cetraspora</taxon>
    </lineage>
</organism>
<dbReference type="Proteomes" id="UP000789759">
    <property type="component" value="Unassembled WGS sequence"/>
</dbReference>
<sequence>SIKKDLQKIVVSSNFDDARRNKSQEIINQWKDWSAIPGTFDTPEKILKRPRITKEDEVNKLATGSKAQINEIYHVSFAQDYIHNNEMDSTACLQLEFPLKTLIQTPRDISSLMSTPNKRPLEKEVQQYSENISVVCAFGKTASELALEIGEECAIELFSVRNTTPSVWTSDLEEYLDSILKEAGDDFRTRFYVKKPIELFRLYCDKILIDFYHLVDIHPQIDRKIGERKFIVNRISSIFKFYESTFFTLDFDWIETHSNSSKITKSEANSGIVKVDAKAIRHSDGLEIWHMEVAGGPSNATDKHTLGDTKKTIKTDTLNLIEVLRNYIDCNVQLATKLKVYCTLVISTRMTLYSLNMLPDGRFLSVELATATIPFSFHGRHQYKAVLQMMAIFHDEIIKQEELMAEISRSVIRPEETTVRDVLKIPEGIFER</sequence>
<proteinExistence type="predicted"/>
<dbReference type="AlphaFoldDB" id="A0A9N9JMX0"/>
<dbReference type="EMBL" id="CAJVQA010025476">
    <property type="protein sequence ID" value="CAG8786139.1"/>
    <property type="molecule type" value="Genomic_DNA"/>
</dbReference>